<sequence length="140" mass="13795">MYALAFFNLFVALTLSVNAAPLARREVPSVANAAASTVDVDDGFIDVALKRDSILDPITSILGGLGGIPDPASSILDPITSILGGATSVVDPGTSDPATSVLDPITSIIAPITSIIGPILGGLASATAVAGSIPTGVVEA</sequence>
<dbReference type="Proteomes" id="UP001150266">
    <property type="component" value="Unassembled WGS sequence"/>
</dbReference>
<name>A0A9W8ZXW6_9AGAR</name>
<gene>
    <name evidence="2" type="ORF">J3R30DRAFT_3713128</name>
</gene>
<protein>
    <submittedName>
        <fullName evidence="2">Uncharacterized protein</fullName>
    </submittedName>
</protein>
<evidence type="ECO:0000313" key="3">
    <source>
        <dbReference type="Proteomes" id="UP001150266"/>
    </source>
</evidence>
<keyword evidence="3" id="KW-1185">Reference proteome</keyword>
<organism evidence="2 3">
    <name type="scientific">Lentinula aciculospora</name>
    <dbReference type="NCBI Taxonomy" id="153920"/>
    <lineage>
        <taxon>Eukaryota</taxon>
        <taxon>Fungi</taxon>
        <taxon>Dikarya</taxon>
        <taxon>Basidiomycota</taxon>
        <taxon>Agaricomycotina</taxon>
        <taxon>Agaricomycetes</taxon>
        <taxon>Agaricomycetidae</taxon>
        <taxon>Agaricales</taxon>
        <taxon>Marasmiineae</taxon>
        <taxon>Omphalotaceae</taxon>
        <taxon>Lentinula</taxon>
    </lineage>
</organism>
<feature type="signal peptide" evidence="1">
    <location>
        <begin position="1"/>
        <end position="19"/>
    </location>
</feature>
<keyword evidence="1" id="KW-0732">Signal</keyword>
<comment type="caution">
    <text evidence="2">The sequence shown here is derived from an EMBL/GenBank/DDBJ whole genome shotgun (WGS) entry which is preliminary data.</text>
</comment>
<reference evidence="2" key="1">
    <citation type="submission" date="2022-08" db="EMBL/GenBank/DDBJ databases">
        <title>A Global Phylogenomic Analysis of the Shiitake Genus Lentinula.</title>
        <authorList>
            <consortium name="DOE Joint Genome Institute"/>
            <person name="Sierra-Patev S."/>
            <person name="Min B."/>
            <person name="Naranjo-Ortiz M."/>
            <person name="Looney B."/>
            <person name="Konkel Z."/>
            <person name="Slot J.C."/>
            <person name="Sakamoto Y."/>
            <person name="Steenwyk J.L."/>
            <person name="Rokas A."/>
            <person name="Carro J."/>
            <person name="Camarero S."/>
            <person name="Ferreira P."/>
            <person name="Molpeceres G."/>
            <person name="Ruiz-Duenas F.J."/>
            <person name="Serrano A."/>
            <person name="Henrissat B."/>
            <person name="Drula E."/>
            <person name="Hughes K.W."/>
            <person name="Mata J.L."/>
            <person name="Ishikawa N.K."/>
            <person name="Vargas-Isla R."/>
            <person name="Ushijima S."/>
            <person name="Smith C.A."/>
            <person name="Ahrendt S."/>
            <person name="Andreopoulos W."/>
            <person name="He G."/>
            <person name="Labutti K."/>
            <person name="Lipzen A."/>
            <person name="Ng V."/>
            <person name="Riley R."/>
            <person name="Sandor L."/>
            <person name="Barry K."/>
            <person name="Martinez A.T."/>
            <person name="Xiao Y."/>
            <person name="Gibbons J.G."/>
            <person name="Terashima K."/>
            <person name="Grigoriev I.V."/>
            <person name="Hibbett D.S."/>
        </authorList>
    </citation>
    <scope>NUCLEOTIDE SEQUENCE</scope>
    <source>
        <strain evidence="2">JLM2183</strain>
    </source>
</reference>
<feature type="chain" id="PRO_5040921098" evidence="1">
    <location>
        <begin position="20"/>
        <end position="140"/>
    </location>
</feature>
<evidence type="ECO:0000313" key="2">
    <source>
        <dbReference type="EMBL" id="KAJ4469871.1"/>
    </source>
</evidence>
<accession>A0A9W8ZXW6</accession>
<dbReference type="AlphaFoldDB" id="A0A9W8ZXW6"/>
<dbReference type="EMBL" id="JAOTPV010000030">
    <property type="protein sequence ID" value="KAJ4469871.1"/>
    <property type="molecule type" value="Genomic_DNA"/>
</dbReference>
<proteinExistence type="predicted"/>
<evidence type="ECO:0000256" key="1">
    <source>
        <dbReference type="SAM" id="SignalP"/>
    </source>
</evidence>